<gene>
    <name evidence="6" type="ORF">SAMN02583745_00315</name>
</gene>
<keyword evidence="2" id="KW-0997">Cell inner membrane</keyword>
<name>A0A1H9YRC3_9GAMM</name>
<dbReference type="Proteomes" id="UP000242642">
    <property type="component" value="Unassembled WGS sequence"/>
</dbReference>
<dbReference type="GO" id="GO:0009246">
    <property type="term" value="P:enterobacterial common antigen biosynthetic process"/>
    <property type="evidence" value="ECO:0007669"/>
    <property type="project" value="InterPro"/>
</dbReference>
<keyword evidence="1" id="KW-1003">Cell membrane</keyword>
<dbReference type="InterPro" id="IPR009993">
    <property type="entry name" value="WecF"/>
</dbReference>
<evidence type="ECO:0000256" key="4">
    <source>
        <dbReference type="ARBA" id="ARBA00022679"/>
    </source>
</evidence>
<evidence type="ECO:0000313" key="6">
    <source>
        <dbReference type="EMBL" id="SES71678.1"/>
    </source>
</evidence>
<dbReference type="Pfam" id="PF07429">
    <property type="entry name" value="Glyco_transf_56"/>
    <property type="match status" value="1"/>
</dbReference>
<keyword evidence="5" id="KW-0472">Membrane</keyword>
<reference evidence="7" key="1">
    <citation type="submission" date="2016-10" db="EMBL/GenBank/DDBJ databases">
        <authorList>
            <person name="Varghese N."/>
            <person name="Submissions S."/>
        </authorList>
    </citation>
    <scope>NUCLEOTIDE SEQUENCE [LARGE SCALE GENOMIC DNA]</scope>
    <source>
        <strain evidence="7">DSM 18579</strain>
    </source>
</reference>
<proteinExistence type="predicted"/>
<evidence type="ECO:0000256" key="2">
    <source>
        <dbReference type="ARBA" id="ARBA00022519"/>
    </source>
</evidence>
<evidence type="ECO:0000256" key="3">
    <source>
        <dbReference type="ARBA" id="ARBA00022676"/>
    </source>
</evidence>
<dbReference type="GO" id="GO:0008417">
    <property type="term" value="F:fucosyltransferase activity"/>
    <property type="evidence" value="ECO:0007669"/>
    <property type="project" value="InterPro"/>
</dbReference>
<evidence type="ECO:0000256" key="5">
    <source>
        <dbReference type="ARBA" id="ARBA00023136"/>
    </source>
</evidence>
<keyword evidence="7" id="KW-1185">Reference proteome</keyword>
<dbReference type="RefSeq" id="WP_093317129.1">
    <property type="nucleotide sequence ID" value="NZ_FOHV01000002.1"/>
</dbReference>
<sequence>MADLIHILGSPITHHNTTVFSFFQEHITKLTHKTLPIKFMVAVDTLDPKQSERYRLDYPDLSIECYEGKKQLALALIEHAKTHKTCRYFLHGQFNPKIWFSLILNQLDGSRFAWHIWGADLYEEETSLKYKFFYFIRRFAQQRIEWFFATKGDAEVLAKRITHSKIKRLYFPTKMNYDLTPSLDVKRHRLERLQSQERELTILLGNSGDKTNHHLLGLDLIYKTFGQNVRIIIPMGYPENNQTYIAEVEQKANHLFNIGSVDILKVRLPFEDYLKCLSKCDLAYFLFERQQGIGTISLCIQQCVPFVLHSENAFHVDLSYENIPYFLTTSQMDIDSLVELQTNLNQVEIEKIGFLSPNYMSDWAQALSNLTGEEHVIT</sequence>
<organism evidence="6 7">
    <name type="scientific">Thorsellia anophelis DSM 18579</name>
    <dbReference type="NCBI Taxonomy" id="1123402"/>
    <lineage>
        <taxon>Bacteria</taxon>
        <taxon>Pseudomonadati</taxon>
        <taxon>Pseudomonadota</taxon>
        <taxon>Gammaproteobacteria</taxon>
        <taxon>Enterobacterales</taxon>
        <taxon>Thorselliaceae</taxon>
        <taxon>Thorsellia</taxon>
    </lineage>
</organism>
<evidence type="ECO:0000256" key="1">
    <source>
        <dbReference type="ARBA" id="ARBA00022475"/>
    </source>
</evidence>
<dbReference type="STRING" id="1123402.SAMN02583745_00315"/>
<keyword evidence="4 6" id="KW-0808">Transferase</keyword>
<evidence type="ECO:0000313" key="7">
    <source>
        <dbReference type="Proteomes" id="UP000242642"/>
    </source>
</evidence>
<dbReference type="EMBL" id="FOHV01000002">
    <property type="protein sequence ID" value="SES71678.1"/>
    <property type="molecule type" value="Genomic_DNA"/>
</dbReference>
<accession>A0A1H9YRC3</accession>
<protein>
    <submittedName>
        <fullName evidence="6">dTDP-N-acetylfucosamine:lipid II N-acetylfucosaminyltransferase</fullName>
    </submittedName>
</protein>
<keyword evidence="3" id="KW-0328">Glycosyltransferase</keyword>
<dbReference type="OrthoDB" id="6532169at2"/>
<dbReference type="AlphaFoldDB" id="A0A1H9YRC3"/>